<dbReference type="EMBL" id="CP021330">
    <property type="protein sequence ID" value="AVX03295.1"/>
    <property type="molecule type" value="Genomic_DNA"/>
</dbReference>
<dbReference type="PROSITE" id="PS50995">
    <property type="entry name" value="HTH_MARR_2"/>
    <property type="match status" value="1"/>
</dbReference>
<feature type="domain" description="HTH marR-type" evidence="4">
    <location>
        <begin position="12"/>
        <end position="143"/>
    </location>
</feature>
<evidence type="ECO:0000256" key="2">
    <source>
        <dbReference type="ARBA" id="ARBA00023125"/>
    </source>
</evidence>
<dbReference type="InterPro" id="IPR023187">
    <property type="entry name" value="Tscrpt_reg_MarR-type_CS"/>
</dbReference>
<evidence type="ECO:0000256" key="3">
    <source>
        <dbReference type="ARBA" id="ARBA00023163"/>
    </source>
</evidence>
<organism evidence="5 6">
    <name type="scientific">Maritalea myrionectae</name>
    <dbReference type="NCBI Taxonomy" id="454601"/>
    <lineage>
        <taxon>Bacteria</taxon>
        <taxon>Pseudomonadati</taxon>
        <taxon>Pseudomonadota</taxon>
        <taxon>Alphaproteobacteria</taxon>
        <taxon>Hyphomicrobiales</taxon>
        <taxon>Devosiaceae</taxon>
        <taxon>Maritalea</taxon>
    </lineage>
</organism>
<dbReference type="GO" id="GO:0003700">
    <property type="term" value="F:DNA-binding transcription factor activity"/>
    <property type="evidence" value="ECO:0007669"/>
    <property type="project" value="InterPro"/>
</dbReference>
<reference evidence="5 6" key="1">
    <citation type="submission" date="2017-05" db="EMBL/GenBank/DDBJ databases">
        <title>Genome Analysis of Maritalea myrionectae HL2708#5.</title>
        <authorList>
            <consortium name="Cotde Inc.-PKNU"/>
            <person name="Jang D."/>
            <person name="Oh H.-M."/>
        </authorList>
    </citation>
    <scope>NUCLEOTIDE SEQUENCE [LARGE SCALE GENOMIC DNA]</scope>
    <source>
        <strain evidence="5 6">HL2708#5</strain>
    </source>
</reference>
<dbReference type="PANTHER" id="PTHR33164:SF64">
    <property type="entry name" value="TRANSCRIPTIONAL REGULATOR SLYA"/>
    <property type="match status" value="1"/>
</dbReference>
<name>A0A2R4MBH4_9HYPH</name>
<dbReference type="AlphaFoldDB" id="A0A2R4MBH4"/>
<dbReference type="STRING" id="1122213.GCA_000423365_02035"/>
<dbReference type="SMART" id="SM00347">
    <property type="entry name" value="HTH_MARR"/>
    <property type="match status" value="1"/>
</dbReference>
<dbReference type="PROSITE" id="PS01117">
    <property type="entry name" value="HTH_MARR_1"/>
    <property type="match status" value="1"/>
</dbReference>
<keyword evidence="1" id="KW-0805">Transcription regulation</keyword>
<dbReference type="GO" id="GO:0003677">
    <property type="term" value="F:DNA binding"/>
    <property type="evidence" value="ECO:0007669"/>
    <property type="project" value="UniProtKB-KW"/>
</dbReference>
<evidence type="ECO:0000313" key="5">
    <source>
        <dbReference type="EMBL" id="AVX03295.1"/>
    </source>
</evidence>
<dbReference type="GO" id="GO:0006950">
    <property type="term" value="P:response to stress"/>
    <property type="evidence" value="ECO:0007669"/>
    <property type="project" value="TreeGrafter"/>
</dbReference>
<evidence type="ECO:0000256" key="1">
    <source>
        <dbReference type="ARBA" id="ARBA00023015"/>
    </source>
</evidence>
<protein>
    <recommendedName>
        <fullName evidence="4">HTH marR-type domain-containing protein</fullName>
    </recommendedName>
</protein>
<keyword evidence="6" id="KW-1185">Reference proteome</keyword>
<proteinExistence type="predicted"/>
<evidence type="ECO:0000259" key="4">
    <source>
        <dbReference type="PROSITE" id="PS50995"/>
    </source>
</evidence>
<dbReference type="InterPro" id="IPR000835">
    <property type="entry name" value="HTH_MarR-typ"/>
</dbReference>
<evidence type="ECO:0000313" key="6">
    <source>
        <dbReference type="Proteomes" id="UP000258927"/>
    </source>
</evidence>
<dbReference type="KEGG" id="mmyr:MXMO3_00763"/>
<accession>A0A2R4MBH4</accession>
<dbReference type="SUPFAM" id="SSF46785">
    <property type="entry name" value="Winged helix' DNA-binding domain"/>
    <property type="match status" value="1"/>
</dbReference>
<dbReference type="InterPro" id="IPR036390">
    <property type="entry name" value="WH_DNA-bd_sf"/>
</dbReference>
<dbReference type="Pfam" id="PF01047">
    <property type="entry name" value="MarR"/>
    <property type="match status" value="1"/>
</dbReference>
<sequence length="155" mass="17296">MTTTNEPLVTRPKSMGRVVTHASARVNQLANKLLAPHDLSLQQWVVLNALWQHDGISVGMLCKFSNNALPAMSRLTDRMETAGWLEKRVNAKDKRATQLFLTEKGEGKRDLSTFYVQMNEILMAGMTEGEQDLLFDLLGRLHDNAANALLSDSVD</sequence>
<dbReference type="PRINTS" id="PR00598">
    <property type="entry name" value="HTHMARR"/>
</dbReference>
<dbReference type="RefSeq" id="WP_117394991.1">
    <property type="nucleotide sequence ID" value="NZ_CP021330.1"/>
</dbReference>
<gene>
    <name evidence="5" type="ORF">MXMO3_00763</name>
</gene>
<dbReference type="InterPro" id="IPR036388">
    <property type="entry name" value="WH-like_DNA-bd_sf"/>
</dbReference>
<keyword evidence="2" id="KW-0238">DNA-binding</keyword>
<dbReference type="Proteomes" id="UP000258927">
    <property type="component" value="Chromosome"/>
</dbReference>
<dbReference type="Gene3D" id="1.10.10.10">
    <property type="entry name" value="Winged helix-like DNA-binding domain superfamily/Winged helix DNA-binding domain"/>
    <property type="match status" value="1"/>
</dbReference>
<keyword evidence="3" id="KW-0804">Transcription</keyword>
<dbReference type="PANTHER" id="PTHR33164">
    <property type="entry name" value="TRANSCRIPTIONAL REGULATOR, MARR FAMILY"/>
    <property type="match status" value="1"/>
</dbReference>
<dbReference type="InterPro" id="IPR039422">
    <property type="entry name" value="MarR/SlyA-like"/>
</dbReference>